<name>A0A5C4X4U9_9MICO</name>
<evidence type="ECO:0000313" key="1">
    <source>
        <dbReference type="EMBL" id="TNM55903.1"/>
    </source>
</evidence>
<reference evidence="1 2" key="1">
    <citation type="submission" date="2019-06" db="EMBL/GenBank/DDBJ databases">
        <authorList>
            <person name="Mardanova A.M."/>
            <person name="Pudova D.S."/>
            <person name="Shagimardanova E.I."/>
            <person name="Gogoleva N.E."/>
            <person name="Lutfullin M.T."/>
            <person name="Hadieva G.F."/>
            <person name="Sharipova M.R."/>
        </authorList>
    </citation>
    <scope>NUCLEOTIDE SEQUENCE [LARGE SCALE GENOMIC DNA]</scope>
    <source>
        <strain evidence="1 2">MG-1</strain>
    </source>
</reference>
<dbReference type="Gene3D" id="1.10.3420.10">
    <property type="entry name" value="putative ntp pyrophosphohydrolase like domain"/>
    <property type="match status" value="1"/>
</dbReference>
<sequence>MRYQEKVEQFMLAGDQDAPLTPTIPDANTAWLRMNMLISELNEYKEAKSACTYAGLNLGTDRTTAQQAALVNMADALADMVYVIYGTAAAYGIDLDNVLDIVHDANMRKLVDGKVVKDEHGKIQKPDGWTPPESEIRAAMFGGSNA</sequence>
<protein>
    <recommendedName>
        <fullName evidence="3">Phosphoribosyl-ATP diphosphatase</fullName>
    </recommendedName>
</protein>
<accession>A0A5C4X4U9</accession>
<dbReference type="EMBL" id="VDMQ01000003">
    <property type="protein sequence ID" value="TNM55903.1"/>
    <property type="molecule type" value="Genomic_DNA"/>
</dbReference>
<organism evidence="1 2">
    <name type="scientific">Brevibacterium sediminis</name>
    <dbReference type="NCBI Taxonomy" id="1857024"/>
    <lineage>
        <taxon>Bacteria</taxon>
        <taxon>Bacillati</taxon>
        <taxon>Actinomycetota</taxon>
        <taxon>Actinomycetes</taxon>
        <taxon>Micrococcales</taxon>
        <taxon>Brevibacteriaceae</taxon>
        <taxon>Brevibacterium</taxon>
    </lineage>
</organism>
<dbReference type="RefSeq" id="WP_139468042.1">
    <property type="nucleotide sequence ID" value="NZ_VDMQ01000003.1"/>
</dbReference>
<dbReference type="InterPro" id="IPR023292">
    <property type="entry name" value="NTP_PyroPHydrolase-like_dom_sf"/>
</dbReference>
<dbReference type="InterPro" id="IPR021130">
    <property type="entry name" value="PRib-ATP_PPHydrolase-like"/>
</dbReference>
<dbReference type="AlphaFoldDB" id="A0A5C4X4U9"/>
<dbReference type="Pfam" id="PF01503">
    <property type="entry name" value="PRA-PH"/>
    <property type="match status" value="1"/>
</dbReference>
<evidence type="ECO:0000313" key="2">
    <source>
        <dbReference type="Proteomes" id="UP000314223"/>
    </source>
</evidence>
<gene>
    <name evidence="1" type="ORF">FHQ09_06595</name>
</gene>
<comment type="caution">
    <text evidence="1">The sequence shown here is derived from an EMBL/GenBank/DDBJ whole genome shotgun (WGS) entry which is preliminary data.</text>
</comment>
<dbReference type="Proteomes" id="UP000314223">
    <property type="component" value="Unassembled WGS sequence"/>
</dbReference>
<evidence type="ECO:0008006" key="3">
    <source>
        <dbReference type="Google" id="ProtNLM"/>
    </source>
</evidence>
<proteinExistence type="predicted"/>